<comment type="caution">
    <text evidence="1">The sequence shown here is derived from an EMBL/GenBank/DDBJ whole genome shotgun (WGS) entry which is preliminary data.</text>
</comment>
<dbReference type="EMBL" id="CAVLEF010000284">
    <property type="protein sequence ID" value="CAK1556472.1"/>
    <property type="molecule type" value="Genomic_DNA"/>
</dbReference>
<sequence length="78" mass="9335">MSKPISLRYPITDAHLAYFFRKRHWRASNFTHYAVLRGCRYFCLWHTQISSGRQLVNRALDLTYCDSSADFVMWEDVN</sequence>
<evidence type="ECO:0000313" key="2">
    <source>
        <dbReference type="Proteomes" id="UP001497472"/>
    </source>
</evidence>
<gene>
    <name evidence="1" type="ORF">LNINA_LOCUS15219</name>
</gene>
<evidence type="ECO:0000313" key="1">
    <source>
        <dbReference type="EMBL" id="CAK1556472.1"/>
    </source>
</evidence>
<keyword evidence="2" id="KW-1185">Reference proteome</keyword>
<accession>A0AAV1K403</accession>
<dbReference type="AlphaFoldDB" id="A0AAV1K403"/>
<dbReference type="Proteomes" id="UP001497472">
    <property type="component" value="Unassembled WGS sequence"/>
</dbReference>
<protein>
    <submittedName>
        <fullName evidence="1">Uncharacterized protein</fullName>
    </submittedName>
</protein>
<reference evidence="1 2" key="1">
    <citation type="submission" date="2023-11" db="EMBL/GenBank/DDBJ databases">
        <authorList>
            <person name="Okamura Y."/>
        </authorList>
    </citation>
    <scope>NUCLEOTIDE SEQUENCE [LARGE SCALE GENOMIC DNA]</scope>
</reference>
<proteinExistence type="predicted"/>
<name>A0AAV1K403_9NEOP</name>
<organism evidence="1 2">
    <name type="scientific">Leptosia nina</name>
    <dbReference type="NCBI Taxonomy" id="320188"/>
    <lineage>
        <taxon>Eukaryota</taxon>
        <taxon>Metazoa</taxon>
        <taxon>Ecdysozoa</taxon>
        <taxon>Arthropoda</taxon>
        <taxon>Hexapoda</taxon>
        <taxon>Insecta</taxon>
        <taxon>Pterygota</taxon>
        <taxon>Neoptera</taxon>
        <taxon>Endopterygota</taxon>
        <taxon>Lepidoptera</taxon>
        <taxon>Glossata</taxon>
        <taxon>Ditrysia</taxon>
        <taxon>Papilionoidea</taxon>
        <taxon>Pieridae</taxon>
        <taxon>Pierinae</taxon>
        <taxon>Leptosia</taxon>
    </lineage>
</organism>